<dbReference type="OrthoDB" id="9806726at2"/>
<name>A0A5C1AME8_9BACT</name>
<accession>A0A5C1AME8</accession>
<reference evidence="6" key="1">
    <citation type="submission" date="2019-08" db="EMBL/GenBank/DDBJ databases">
        <title>Limnoglobus roseus gen. nov., sp. nov., a novel freshwater planctomycete with a giant genome from the family Gemmataceae.</title>
        <authorList>
            <person name="Kulichevskaya I.S."/>
            <person name="Naumoff D.G."/>
            <person name="Miroshnikov K."/>
            <person name="Ivanova A."/>
            <person name="Philippov D.A."/>
            <person name="Hakobyan A."/>
            <person name="Rijpstra I.C."/>
            <person name="Sinninghe Damste J.S."/>
            <person name="Liesack W."/>
            <person name="Dedysh S.N."/>
        </authorList>
    </citation>
    <scope>NUCLEOTIDE SEQUENCE [LARGE SCALE GENOMIC DNA]</scope>
    <source>
        <strain evidence="6">PX52</strain>
    </source>
</reference>
<evidence type="ECO:0000313" key="5">
    <source>
        <dbReference type="EMBL" id="QEL18078.1"/>
    </source>
</evidence>
<dbReference type="EMBL" id="CP042425">
    <property type="protein sequence ID" value="QEL18078.1"/>
    <property type="molecule type" value="Genomic_DNA"/>
</dbReference>
<evidence type="ECO:0000256" key="3">
    <source>
        <dbReference type="ARBA" id="ARBA00022840"/>
    </source>
</evidence>
<dbReference type="SMART" id="SM00382">
    <property type="entry name" value="AAA"/>
    <property type="match status" value="1"/>
</dbReference>
<evidence type="ECO:0000259" key="4">
    <source>
        <dbReference type="PROSITE" id="PS50893"/>
    </source>
</evidence>
<evidence type="ECO:0000256" key="2">
    <source>
        <dbReference type="ARBA" id="ARBA00022741"/>
    </source>
</evidence>
<dbReference type="PANTHER" id="PTHR42734:SF7">
    <property type="entry name" value="ATP-BINDING COMPONENT OF ABC TRANSPORTER-RELATED"/>
    <property type="match status" value="1"/>
</dbReference>
<dbReference type="GO" id="GO:0016887">
    <property type="term" value="F:ATP hydrolysis activity"/>
    <property type="evidence" value="ECO:0007669"/>
    <property type="project" value="InterPro"/>
</dbReference>
<dbReference type="InterPro" id="IPR027417">
    <property type="entry name" value="P-loop_NTPase"/>
</dbReference>
<dbReference type="InterPro" id="IPR017871">
    <property type="entry name" value="ABC_transporter-like_CS"/>
</dbReference>
<dbReference type="Pfam" id="PF00005">
    <property type="entry name" value="ABC_tran"/>
    <property type="match status" value="1"/>
</dbReference>
<keyword evidence="6" id="KW-1185">Reference proteome</keyword>
<dbReference type="PANTHER" id="PTHR42734">
    <property type="entry name" value="METAL TRANSPORT SYSTEM ATP-BINDING PROTEIN TM_0124-RELATED"/>
    <property type="match status" value="1"/>
</dbReference>
<evidence type="ECO:0000256" key="1">
    <source>
        <dbReference type="ARBA" id="ARBA00022448"/>
    </source>
</evidence>
<protein>
    <submittedName>
        <fullName evidence="5">Metal ABC transporter ATP-binding protein</fullName>
    </submittedName>
</protein>
<dbReference type="InterPro" id="IPR003593">
    <property type="entry name" value="AAA+_ATPase"/>
</dbReference>
<feature type="domain" description="ABC transporter" evidence="4">
    <location>
        <begin position="15"/>
        <end position="249"/>
    </location>
</feature>
<dbReference type="SUPFAM" id="SSF52540">
    <property type="entry name" value="P-loop containing nucleoside triphosphate hydrolases"/>
    <property type="match status" value="1"/>
</dbReference>
<dbReference type="GO" id="GO:0005524">
    <property type="term" value="F:ATP binding"/>
    <property type="evidence" value="ECO:0007669"/>
    <property type="project" value="UniProtKB-KW"/>
</dbReference>
<keyword evidence="1" id="KW-0813">Transport</keyword>
<dbReference type="PROSITE" id="PS00211">
    <property type="entry name" value="ABC_TRANSPORTER_1"/>
    <property type="match status" value="1"/>
</dbReference>
<dbReference type="Gene3D" id="3.40.50.300">
    <property type="entry name" value="P-loop containing nucleotide triphosphate hydrolases"/>
    <property type="match status" value="1"/>
</dbReference>
<dbReference type="InterPro" id="IPR050153">
    <property type="entry name" value="Metal_Ion_Import_ABC"/>
</dbReference>
<dbReference type="PROSITE" id="PS50893">
    <property type="entry name" value="ABC_TRANSPORTER_2"/>
    <property type="match status" value="1"/>
</dbReference>
<keyword evidence="2" id="KW-0547">Nucleotide-binding</keyword>
<keyword evidence="3 5" id="KW-0067">ATP-binding</keyword>
<evidence type="ECO:0000313" key="6">
    <source>
        <dbReference type="Proteomes" id="UP000324974"/>
    </source>
</evidence>
<dbReference type="RefSeq" id="WP_149112615.1">
    <property type="nucleotide sequence ID" value="NZ_CP042425.1"/>
</dbReference>
<dbReference type="KEGG" id="lrs:PX52LOC_05092"/>
<sequence>MPIHLPVEDTGPPTVAIRKLCVNRGGRPILSDLSCDIPRGKITAIVGLNGCGKSTLLRTLVGEFRYTGTIQFACGEDHSKPRPDHVGYVPQRLSIEASLPITVRDLLGLTLQRWPIFFGVSSRVIRKMTPMLDRVGVPPRLLDVPIDGLSGGQLQRVMLALALEPKPELLLLDEPSAGIDFKDQESFNSLLAEINDQSGTTIILVSHDLNTLSRFADRVLCLRNGRIISEGKPAEVLTPESIAKTFGPVLAAV</sequence>
<gene>
    <name evidence="5" type="ORF">PX52LOC_05092</name>
</gene>
<dbReference type="AlphaFoldDB" id="A0A5C1AME8"/>
<dbReference type="InterPro" id="IPR003439">
    <property type="entry name" value="ABC_transporter-like_ATP-bd"/>
</dbReference>
<dbReference type="Proteomes" id="UP000324974">
    <property type="component" value="Chromosome"/>
</dbReference>
<proteinExistence type="predicted"/>
<organism evidence="5 6">
    <name type="scientific">Limnoglobus roseus</name>
    <dbReference type="NCBI Taxonomy" id="2598579"/>
    <lineage>
        <taxon>Bacteria</taxon>
        <taxon>Pseudomonadati</taxon>
        <taxon>Planctomycetota</taxon>
        <taxon>Planctomycetia</taxon>
        <taxon>Gemmatales</taxon>
        <taxon>Gemmataceae</taxon>
        <taxon>Limnoglobus</taxon>
    </lineage>
</organism>